<comment type="caution">
    <text evidence="7">The sequence shown here is derived from an EMBL/GenBank/DDBJ whole genome shotgun (WGS) entry which is preliminary data.</text>
</comment>
<name>A0ABT1QJJ3_9NOCA</name>
<evidence type="ECO:0000313" key="7">
    <source>
        <dbReference type="EMBL" id="MCQ4122327.1"/>
    </source>
</evidence>
<evidence type="ECO:0000256" key="2">
    <source>
        <dbReference type="ARBA" id="ARBA00010790"/>
    </source>
</evidence>
<proteinExistence type="inferred from homology"/>
<evidence type="ECO:0000256" key="5">
    <source>
        <dbReference type="RuleBase" id="RU003968"/>
    </source>
</evidence>
<dbReference type="InterPro" id="IPR007867">
    <property type="entry name" value="GMC_OxRtase_C"/>
</dbReference>
<evidence type="ECO:0000256" key="4">
    <source>
        <dbReference type="ARBA" id="ARBA00022827"/>
    </source>
</evidence>
<comment type="cofactor">
    <cofactor evidence="1">
        <name>FAD</name>
        <dbReference type="ChEBI" id="CHEBI:57692"/>
    </cofactor>
</comment>
<gene>
    <name evidence="7" type="ORF">NOF53_24755</name>
</gene>
<feature type="domain" description="Glucose-methanol-choline oxidoreductase N-terminal" evidence="6">
    <location>
        <begin position="79"/>
        <end position="102"/>
    </location>
</feature>
<evidence type="ECO:0000256" key="3">
    <source>
        <dbReference type="ARBA" id="ARBA00022630"/>
    </source>
</evidence>
<evidence type="ECO:0000256" key="1">
    <source>
        <dbReference type="ARBA" id="ARBA00001974"/>
    </source>
</evidence>
<dbReference type="InterPro" id="IPR000172">
    <property type="entry name" value="GMC_OxRdtase_N"/>
</dbReference>
<dbReference type="PIRSF" id="PIRSF000137">
    <property type="entry name" value="Alcohol_oxidase"/>
    <property type="match status" value="1"/>
</dbReference>
<dbReference type="Pfam" id="PF00732">
    <property type="entry name" value="GMC_oxred_N"/>
    <property type="match status" value="1"/>
</dbReference>
<evidence type="ECO:0000313" key="8">
    <source>
        <dbReference type="Proteomes" id="UP001524501"/>
    </source>
</evidence>
<dbReference type="PANTHER" id="PTHR11552">
    <property type="entry name" value="GLUCOSE-METHANOL-CHOLINE GMC OXIDOREDUCTASE"/>
    <property type="match status" value="1"/>
</dbReference>
<dbReference type="RefSeq" id="WP_255973820.1">
    <property type="nucleotide sequence ID" value="NZ_JANFQF010000028.1"/>
</dbReference>
<keyword evidence="4 5" id="KW-0274">FAD</keyword>
<dbReference type="Proteomes" id="UP001524501">
    <property type="component" value="Unassembled WGS sequence"/>
</dbReference>
<accession>A0ABT1QJJ3</accession>
<sequence length="487" mass="50541">MNNTVVIVGGGSAGAVLASRLSENPGRQITLVEAGPAYRAAEFPQTVTNAQLLGAFTGADWGYQSAPGALDHPIALYRGKVLGGSSAVNGSVFIRPTTADIDRWRAAGAAAFTQGAFIEAFERIQVPVHTLERDELSKVQRSFTDAADRAGVPESKGFNSANPAGWGAYPMNVVDGVRVNTALAYLTDEVRSRPNLTVRGNTTVDAVVFEEGTTTATGIRLTDGEVIAADEVVLSAGTYGSAAILLRSGIGPARGLADLGIATVVDAPVGKHIQDHPFYYNAYAADAQKIGTQTPVIGAKVWAAGTMAAAGEFDIHITATHLIDQSLSPTGAAFVLAVALTRPASRGTITLASKDANVAPIIDLNLLGEQSDRDRLAEAIQLARRIGRTAPLSDLVVAEMMPGADATDTDITKSALHTLDTYHHPVSSAPIGPQGTEYAVVDTHGGVYGTTRLRVVDASILPDAPSVATNPSVISVAEIVAARVYGA</sequence>
<dbReference type="Gene3D" id="3.30.560.10">
    <property type="entry name" value="Glucose Oxidase, domain 3"/>
    <property type="match status" value="1"/>
</dbReference>
<comment type="similarity">
    <text evidence="2 5">Belongs to the GMC oxidoreductase family.</text>
</comment>
<dbReference type="SUPFAM" id="SSF51905">
    <property type="entry name" value="FAD/NAD(P)-binding domain"/>
    <property type="match status" value="1"/>
</dbReference>
<dbReference type="InterPro" id="IPR012132">
    <property type="entry name" value="GMC_OxRdtase"/>
</dbReference>
<dbReference type="SUPFAM" id="SSF54373">
    <property type="entry name" value="FAD-linked reductases, C-terminal domain"/>
    <property type="match status" value="1"/>
</dbReference>
<dbReference type="InterPro" id="IPR036188">
    <property type="entry name" value="FAD/NAD-bd_sf"/>
</dbReference>
<dbReference type="Gene3D" id="3.50.50.60">
    <property type="entry name" value="FAD/NAD(P)-binding domain"/>
    <property type="match status" value="1"/>
</dbReference>
<dbReference type="PROSITE" id="PS00623">
    <property type="entry name" value="GMC_OXRED_1"/>
    <property type="match status" value="1"/>
</dbReference>
<keyword evidence="3 5" id="KW-0285">Flavoprotein</keyword>
<dbReference type="Pfam" id="PF05199">
    <property type="entry name" value="GMC_oxred_C"/>
    <property type="match status" value="1"/>
</dbReference>
<dbReference type="EMBL" id="JANFQF010000028">
    <property type="protein sequence ID" value="MCQ4122327.1"/>
    <property type="molecule type" value="Genomic_DNA"/>
</dbReference>
<evidence type="ECO:0000259" key="6">
    <source>
        <dbReference type="PROSITE" id="PS00623"/>
    </source>
</evidence>
<keyword evidence="8" id="KW-1185">Reference proteome</keyword>
<reference evidence="7 8" key="1">
    <citation type="submission" date="2022-07" db="EMBL/GenBank/DDBJ databases">
        <title>Degradation activity of malathion, p-nitrophenol and potential low-temperature adaptation strategy of Rhodococcus sp. FXJ9.536.</title>
        <authorList>
            <person name="Huang J."/>
            <person name="Huang Y."/>
        </authorList>
    </citation>
    <scope>NUCLEOTIDE SEQUENCE [LARGE SCALE GENOMIC DNA]</scope>
    <source>
        <strain evidence="7 8">FXJ9.536</strain>
    </source>
</reference>
<organism evidence="7 8">
    <name type="scientific">Rhodococcus tibetensis</name>
    <dbReference type="NCBI Taxonomy" id="2965064"/>
    <lineage>
        <taxon>Bacteria</taxon>
        <taxon>Bacillati</taxon>
        <taxon>Actinomycetota</taxon>
        <taxon>Actinomycetes</taxon>
        <taxon>Mycobacteriales</taxon>
        <taxon>Nocardiaceae</taxon>
        <taxon>Rhodococcus</taxon>
    </lineage>
</organism>
<dbReference type="PANTHER" id="PTHR11552:SF147">
    <property type="entry name" value="CHOLINE DEHYDROGENASE, MITOCHONDRIAL"/>
    <property type="match status" value="1"/>
</dbReference>
<protein>
    <submittedName>
        <fullName evidence="7">GMC family oxidoreductase</fullName>
    </submittedName>
</protein>